<protein>
    <submittedName>
        <fullName evidence="7">Uncharacterized protein</fullName>
    </submittedName>
</protein>
<evidence type="ECO:0000313" key="7">
    <source>
        <dbReference type="WBParaSite" id="Gr19_v10_g12536.t1"/>
    </source>
</evidence>
<dbReference type="PANTHER" id="PTHR23360:SF5">
    <property type="entry name" value="G-PROTEIN COUPLED RECEPTORS FAMILY 1 PROFILE DOMAIN-CONTAINING PROTEIN"/>
    <property type="match status" value="1"/>
</dbReference>
<evidence type="ECO:0000256" key="2">
    <source>
        <dbReference type="ARBA" id="ARBA00022692"/>
    </source>
</evidence>
<accession>A0A914GZH0</accession>
<dbReference type="AlphaFoldDB" id="A0A914GZH0"/>
<dbReference type="GO" id="GO:0004930">
    <property type="term" value="F:G protein-coupled receptor activity"/>
    <property type="evidence" value="ECO:0007669"/>
    <property type="project" value="InterPro"/>
</dbReference>
<dbReference type="Pfam" id="PF10320">
    <property type="entry name" value="7TM_GPCR_Srsx"/>
    <property type="match status" value="1"/>
</dbReference>
<dbReference type="SUPFAM" id="SSF81321">
    <property type="entry name" value="Family A G protein-coupled receptor-like"/>
    <property type="match status" value="1"/>
</dbReference>
<dbReference type="Gene3D" id="1.20.1070.10">
    <property type="entry name" value="Rhodopsin 7-helix transmembrane proteins"/>
    <property type="match status" value="1"/>
</dbReference>
<dbReference type="InterPro" id="IPR000276">
    <property type="entry name" value="GPCR_Rhodpsn"/>
</dbReference>
<keyword evidence="6" id="KW-1185">Reference proteome</keyword>
<reference evidence="7" key="1">
    <citation type="submission" date="2022-11" db="UniProtKB">
        <authorList>
            <consortium name="WormBaseParasite"/>
        </authorList>
    </citation>
    <scope>IDENTIFICATION</scope>
</reference>
<dbReference type="SMART" id="SM01381">
    <property type="entry name" value="7TM_GPCR_Srsx"/>
    <property type="match status" value="1"/>
</dbReference>
<keyword evidence="3 5" id="KW-1133">Transmembrane helix</keyword>
<feature type="transmembrane region" description="Helical" evidence="5">
    <location>
        <begin position="173"/>
        <end position="194"/>
    </location>
</feature>
<feature type="transmembrane region" description="Helical" evidence="5">
    <location>
        <begin position="64"/>
        <end position="85"/>
    </location>
</feature>
<keyword evidence="4 5" id="KW-0472">Membrane</keyword>
<evidence type="ECO:0000256" key="4">
    <source>
        <dbReference type="ARBA" id="ARBA00023136"/>
    </source>
</evidence>
<feature type="transmembrane region" description="Helical" evidence="5">
    <location>
        <begin position="14"/>
        <end position="35"/>
    </location>
</feature>
<organism evidence="6 7">
    <name type="scientific">Globodera rostochiensis</name>
    <name type="common">Golden nematode worm</name>
    <name type="synonym">Heterodera rostochiensis</name>
    <dbReference type="NCBI Taxonomy" id="31243"/>
    <lineage>
        <taxon>Eukaryota</taxon>
        <taxon>Metazoa</taxon>
        <taxon>Ecdysozoa</taxon>
        <taxon>Nematoda</taxon>
        <taxon>Chromadorea</taxon>
        <taxon>Rhabditida</taxon>
        <taxon>Tylenchina</taxon>
        <taxon>Tylenchomorpha</taxon>
        <taxon>Tylenchoidea</taxon>
        <taxon>Heteroderidae</taxon>
        <taxon>Heteroderinae</taxon>
        <taxon>Globodera</taxon>
    </lineage>
</organism>
<dbReference type="InterPro" id="IPR019424">
    <property type="entry name" value="7TM_GPCR_Srsx"/>
</dbReference>
<keyword evidence="2 5" id="KW-0812">Transmembrane</keyword>
<dbReference type="GO" id="GO:0016020">
    <property type="term" value="C:membrane"/>
    <property type="evidence" value="ECO:0007669"/>
    <property type="project" value="UniProtKB-SubCell"/>
</dbReference>
<comment type="subcellular location">
    <subcellularLocation>
        <location evidence="1">Membrane</location>
    </subcellularLocation>
</comment>
<proteinExistence type="predicted"/>
<evidence type="ECO:0000313" key="6">
    <source>
        <dbReference type="Proteomes" id="UP000887572"/>
    </source>
</evidence>
<feature type="transmembrane region" description="Helical" evidence="5">
    <location>
        <begin position="97"/>
        <end position="117"/>
    </location>
</feature>
<dbReference type="PANTHER" id="PTHR23360">
    <property type="entry name" value="G-PROTEIN COUPLED RECEPTORS FAMILY 1 PROFILE DOMAIN-CONTAINING PROTEIN-RELATED"/>
    <property type="match status" value="1"/>
</dbReference>
<name>A0A914GZH0_GLORO</name>
<dbReference type="WBParaSite" id="Gr19_v10_g12536.t1">
    <property type="protein sequence ID" value="Gr19_v10_g12536.t1"/>
    <property type="gene ID" value="Gr19_v10_g12536"/>
</dbReference>
<dbReference type="Proteomes" id="UP000887572">
    <property type="component" value="Unplaced"/>
</dbReference>
<feature type="transmembrane region" description="Helical" evidence="5">
    <location>
        <begin position="138"/>
        <end position="158"/>
    </location>
</feature>
<evidence type="ECO:0000256" key="5">
    <source>
        <dbReference type="SAM" id="Phobius"/>
    </source>
</evidence>
<evidence type="ECO:0000256" key="1">
    <source>
        <dbReference type="ARBA" id="ARBA00004370"/>
    </source>
</evidence>
<sequence>MEANATLNEVYLELMKACPSMFGIVMNFFVVYVTIRTKHFDSSANKFIDRLIYVIFPLKNHKNVFIYGITLPIVGICGSFLVYIINTKPVDDLISSATTILFLLATVSIYVLLAILLRFQTASSNSNWHQFNIRIFRSLFIIVSVNIGGYLLIALTLVTRTIFEFDLLAKWKFAHIIGILLNISAASNAPILYFNSQEYRKAFDKELQNIAKICKRNAVQPEEKYGALGKNEIITCKFCQLLQPKRLRCQ</sequence>
<dbReference type="InterPro" id="IPR047130">
    <property type="entry name" value="7TM_GPCR_Srsx_nematod"/>
</dbReference>
<evidence type="ECO:0000256" key="3">
    <source>
        <dbReference type="ARBA" id="ARBA00022989"/>
    </source>
</evidence>